<evidence type="ECO:0000313" key="8">
    <source>
        <dbReference type="Proteomes" id="UP000332933"/>
    </source>
</evidence>
<dbReference type="PROSITE" id="PS51257">
    <property type="entry name" value="PROKAR_LIPOPROTEIN"/>
    <property type="match status" value="1"/>
</dbReference>
<evidence type="ECO:0000256" key="4">
    <source>
        <dbReference type="ARBA" id="ARBA00023136"/>
    </source>
</evidence>
<gene>
    <name evidence="7" type="primary">Aste57867_22256</name>
    <name evidence="6" type="ORF">As57867_022186</name>
    <name evidence="7" type="ORF">ASTE57867_22256</name>
</gene>
<feature type="transmembrane region" description="Helical" evidence="5">
    <location>
        <begin position="226"/>
        <end position="249"/>
    </location>
</feature>
<keyword evidence="2 5" id="KW-0812">Transmembrane</keyword>
<feature type="transmembrane region" description="Helical" evidence="5">
    <location>
        <begin position="12"/>
        <end position="36"/>
    </location>
</feature>
<dbReference type="InterPro" id="IPR018499">
    <property type="entry name" value="Tetraspanin/Peripherin"/>
</dbReference>
<dbReference type="GO" id="GO:0016020">
    <property type="term" value="C:membrane"/>
    <property type="evidence" value="ECO:0007669"/>
    <property type="project" value="UniProtKB-SubCell"/>
</dbReference>
<evidence type="ECO:0000256" key="5">
    <source>
        <dbReference type="SAM" id="Phobius"/>
    </source>
</evidence>
<feature type="transmembrane region" description="Helical" evidence="5">
    <location>
        <begin position="192"/>
        <end position="214"/>
    </location>
</feature>
<dbReference type="AlphaFoldDB" id="A0A485LKD7"/>
<feature type="transmembrane region" description="Helical" evidence="5">
    <location>
        <begin position="384"/>
        <end position="406"/>
    </location>
</feature>
<dbReference type="Pfam" id="PF00335">
    <property type="entry name" value="Tetraspanin"/>
    <property type="match status" value="1"/>
</dbReference>
<evidence type="ECO:0000256" key="2">
    <source>
        <dbReference type="ARBA" id="ARBA00022692"/>
    </source>
</evidence>
<sequence>MGVRQYRRAVQVLTLLSMLAGCAITYFGVILCSSMSSATDTSSATVTATMLAVFGVVYVAASAIGFVGVTVSKDRLQFLMIYFYANLFVTVVFVLFAYMALVAPSTVDTWLKMHWANLPLRHRPCCRTFDDARVYVDVLGLSMFVISFSLDRYISVRFSWMGLLGGLGVGSLVAALVCVVKIVTVPVVMRHMLTVVNAMFIFVGIATVVYGFYMKSYTVLDAGLHWLAWMLMGVGVVVFVLSLFGILGARAKSRTLLLVYITGLFLCFLTLCVSAISAFTYATNMDLVDDYAIDDVACGGRLFGCSNCTAPFQVCPGVYHNLTTDHLSLCNTTTNDTTTQACRAGVTLAANPNAPSHVDIVPCGHCPEWNAQDVRDYVSSSLHLLGILSSMLAFFLAVAFTGAVVLRRSLASYQTESI</sequence>
<protein>
    <submittedName>
        <fullName evidence="7">Aste57867_22256 protein</fullName>
    </submittedName>
</protein>
<feature type="transmembrane region" description="Helical" evidence="5">
    <location>
        <begin position="81"/>
        <end position="103"/>
    </location>
</feature>
<dbReference type="EMBL" id="CAADRA010007050">
    <property type="protein sequence ID" value="VFT98923.1"/>
    <property type="molecule type" value="Genomic_DNA"/>
</dbReference>
<reference evidence="7 8" key="1">
    <citation type="submission" date="2019-03" db="EMBL/GenBank/DDBJ databases">
        <authorList>
            <person name="Gaulin E."/>
            <person name="Dumas B."/>
        </authorList>
    </citation>
    <scope>NUCLEOTIDE SEQUENCE [LARGE SCALE GENOMIC DNA]</scope>
    <source>
        <strain evidence="7">CBS 568.67</strain>
    </source>
</reference>
<accession>A0A485LKD7</accession>
<feature type="transmembrane region" description="Helical" evidence="5">
    <location>
        <begin position="256"/>
        <end position="281"/>
    </location>
</feature>
<evidence type="ECO:0000256" key="1">
    <source>
        <dbReference type="ARBA" id="ARBA00004141"/>
    </source>
</evidence>
<reference evidence="6" key="2">
    <citation type="submission" date="2019-06" db="EMBL/GenBank/DDBJ databases">
        <title>Genomics analysis of Aphanomyces spp. identifies a new class of oomycete effector associated with host adaptation.</title>
        <authorList>
            <person name="Gaulin E."/>
        </authorList>
    </citation>
    <scope>NUCLEOTIDE SEQUENCE</scope>
    <source>
        <strain evidence="6">CBS 578.67</strain>
    </source>
</reference>
<dbReference type="Proteomes" id="UP000332933">
    <property type="component" value="Unassembled WGS sequence"/>
</dbReference>
<evidence type="ECO:0000313" key="6">
    <source>
        <dbReference type="EMBL" id="KAF0685938.1"/>
    </source>
</evidence>
<name>A0A485LKD7_9STRA</name>
<organism evidence="7 8">
    <name type="scientific">Aphanomyces stellatus</name>
    <dbReference type="NCBI Taxonomy" id="120398"/>
    <lineage>
        <taxon>Eukaryota</taxon>
        <taxon>Sar</taxon>
        <taxon>Stramenopiles</taxon>
        <taxon>Oomycota</taxon>
        <taxon>Saprolegniomycetes</taxon>
        <taxon>Saprolegniales</taxon>
        <taxon>Verrucalvaceae</taxon>
        <taxon>Aphanomyces</taxon>
    </lineage>
</organism>
<dbReference type="EMBL" id="VJMH01007024">
    <property type="protein sequence ID" value="KAF0685938.1"/>
    <property type="molecule type" value="Genomic_DNA"/>
</dbReference>
<keyword evidence="8" id="KW-1185">Reference proteome</keyword>
<evidence type="ECO:0000256" key="3">
    <source>
        <dbReference type="ARBA" id="ARBA00022989"/>
    </source>
</evidence>
<keyword evidence="4 5" id="KW-0472">Membrane</keyword>
<dbReference type="PRINTS" id="PR00259">
    <property type="entry name" value="TMFOUR"/>
</dbReference>
<dbReference type="OrthoDB" id="78683at2759"/>
<keyword evidence="3 5" id="KW-1133">Transmembrane helix</keyword>
<evidence type="ECO:0000313" key="7">
    <source>
        <dbReference type="EMBL" id="VFT98923.1"/>
    </source>
</evidence>
<proteinExistence type="predicted"/>
<comment type="subcellular location">
    <subcellularLocation>
        <location evidence="1">Membrane</location>
        <topology evidence="1">Multi-pass membrane protein</topology>
    </subcellularLocation>
</comment>
<feature type="transmembrane region" description="Helical" evidence="5">
    <location>
        <begin position="48"/>
        <end position="69"/>
    </location>
</feature>
<feature type="transmembrane region" description="Helical" evidence="5">
    <location>
        <begin position="158"/>
        <end position="180"/>
    </location>
</feature>